<comment type="domain">
    <text evidence="4">Possesses an unusual extended V-shaped dimeric structure with each monomer consisting of three distinct domains arranged along a curved 'spinal' alpha-helix. The N-terminal catalytic domain specifically recognizes the glutamate moiety of the substrate. The second domain is the NADPH-binding domain, and the third C-terminal domain is responsible for dimerization.</text>
</comment>
<feature type="domain" description="Quinate/shikimate 5-dehydrogenase/glutamyl-tRNA reductase" evidence="5">
    <location>
        <begin position="172"/>
        <end position="289"/>
    </location>
</feature>
<dbReference type="PATRIC" id="fig|270498.16.peg.2685"/>
<dbReference type="GO" id="GO:0008883">
    <property type="term" value="F:glutamyl-tRNA reductase activity"/>
    <property type="evidence" value="ECO:0007669"/>
    <property type="project" value="UniProtKB-UniRule"/>
</dbReference>
<evidence type="ECO:0000259" key="6">
    <source>
        <dbReference type="Pfam" id="PF05201"/>
    </source>
</evidence>
<feature type="domain" description="Glutamyl-tRNA reductase N-terminal" evidence="6">
    <location>
        <begin position="7"/>
        <end position="153"/>
    </location>
</feature>
<keyword evidence="8" id="KW-1185">Reference proteome</keyword>
<keyword evidence="1 4" id="KW-0521">NADP</keyword>
<dbReference type="Proteomes" id="UP000034076">
    <property type="component" value="Unassembled WGS sequence"/>
</dbReference>
<comment type="miscellaneous">
    <text evidence="4">During catalysis, the active site Cys acts as a nucleophile attacking the alpha-carbonyl group of tRNA-bound glutamate with the formation of a thioester intermediate between enzyme and glutamate, and the concomitant release of tRNA(Glu). The thioester intermediate is finally reduced by direct hydride transfer from NADPH, to form the product GSA.</text>
</comment>
<dbReference type="Gene3D" id="3.40.50.720">
    <property type="entry name" value="NAD(P)-binding Rossmann-like Domain"/>
    <property type="match status" value="1"/>
</dbReference>
<dbReference type="InterPro" id="IPR036291">
    <property type="entry name" value="NAD(P)-bd_dom_sf"/>
</dbReference>
<reference evidence="7 8" key="1">
    <citation type="submission" date="2015-04" db="EMBL/GenBank/DDBJ databases">
        <title>Draft genome sequence of bacteremic isolate Catabacter hongkongensis type strain HKU16T.</title>
        <authorList>
            <person name="Lau S.K."/>
            <person name="Teng J.L."/>
            <person name="Huang Y."/>
            <person name="Curreem S.O."/>
            <person name="Tsui S.K."/>
            <person name="Woo P.C."/>
        </authorList>
    </citation>
    <scope>NUCLEOTIDE SEQUENCE [LARGE SCALE GENOMIC DNA]</scope>
    <source>
        <strain evidence="7 8">HKU16</strain>
    </source>
</reference>
<evidence type="ECO:0000313" key="8">
    <source>
        <dbReference type="Proteomes" id="UP000034076"/>
    </source>
</evidence>
<dbReference type="OrthoDB" id="110209at2"/>
<evidence type="ECO:0000313" key="7">
    <source>
        <dbReference type="EMBL" id="KKI52356.1"/>
    </source>
</evidence>
<dbReference type="AlphaFoldDB" id="A0A0M2NMX9"/>
<name>A0A0M2NMX9_9FIRM</name>
<accession>A0A0M2NMX9</accession>
<evidence type="ECO:0000256" key="2">
    <source>
        <dbReference type="ARBA" id="ARBA00023002"/>
    </source>
</evidence>
<dbReference type="InterPro" id="IPR015895">
    <property type="entry name" value="4pyrrol_synth_GluRdtase_N"/>
</dbReference>
<dbReference type="RefSeq" id="WP_046441972.1">
    <property type="nucleotide sequence ID" value="NZ_CAUERS010000007.1"/>
</dbReference>
<comment type="catalytic activity">
    <reaction evidence="4">
        <text>(S)-4-amino-5-oxopentanoate + tRNA(Glu) + NADP(+) = L-glutamyl-tRNA(Glu) + NADPH + H(+)</text>
        <dbReference type="Rhea" id="RHEA:12344"/>
        <dbReference type="Rhea" id="RHEA-COMP:9663"/>
        <dbReference type="Rhea" id="RHEA-COMP:9680"/>
        <dbReference type="ChEBI" id="CHEBI:15378"/>
        <dbReference type="ChEBI" id="CHEBI:57501"/>
        <dbReference type="ChEBI" id="CHEBI:57783"/>
        <dbReference type="ChEBI" id="CHEBI:58349"/>
        <dbReference type="ChEBI" id="CHEBI:78442"/>
        <dbReference type="ChEBI" id="CHEBI:78520"/>
        <dbReference type="EC" id="1.2.1.70"/>
    </reaction>
</comment>
<evidence type="ECO:0000256" key="3">
    <source>
        <dbReference type="ARBA" id="ARBA00023244"/>
    </source>
</evidence>
<dbReference type="InterPro" id="IPR006151">
    <property type="entry name" value="Shikm_DH/Glu-tRNA_Rdtase"/>
</dbReference>
<dbReference type="Pfam" id="PF05201">
    <property type="entry name" value="GlutR_N"/>
    <property type="match status" value="1"/>
</dbReference>
<dbReference type="EMBL" id="LAYJ01000022">
    <property type="protein sequence ID" value="KKI52356.1"/>
    <property type="molecule type" value="Genomic_DNA"/>
</dbReference>
<dbReference type="UniPathway" id="UPA00251">
    <property type="reaction ID" value="UER00316"/>
</dbReference>
<protein>
    <recommendedName>
        <fullName evidence="4">Glutamyl-tRNA reductase</fullName>
        <shortName evidence="4">GluTR</shortName>
        <ecNumber evidence="4">1.2.1.70</ecNumber>
    </recommendedName>
</protein>
<keyword evidence="3 4" id="KW-0627">Porphyrin biosynthesis</keyword>
<dbReference type="InterPro" id="IPR000343">
    <property type="entry name" value="4pyrrol_synth_GluRdtase"/>
</dbReference>
<dbReference type="PANTHER" id="PTHR43013:SF1">
    <property type="entry name" value="GLUTAMYL-TRNA REDUCTASE"/>
    <property type="match status" value="1"/>
</dbReference>
<evidence type="ECO:0000259" key="5">
    <source>
        <dbReference type="Pfam" id="PF01488"/>
    </source>
</evidence>
<feature type="binding site" evidence="4">
    <location>
        <begin position="112"/>
        <end position="114"/>
    </location>
    <ligand>
        <name>substrate</name>
    </ligand>
</feature>
<feature type="active site" description="Nucleophile" evidence="4">
    <location>
        <position position="50"/>
    </location>
</feature>
<evidence type="ECO:0000256" key="4">
    <source>
        <dbReference type="HAMAP-Rule" id="MF_00087"/>
    </source>
</evidence>
<organism evidence="7 8">
    <name type="scientific">Christensenella hongkongensis</name>
    <dbReference type="NCBI Taxonomy" id="270498"/>
    <lineage>
        <taxon>Bacteria</taxon>
        <taxon>Bacillati</taxon>
        <taxon>Bacillota</taxon>
        <taxon>Clostridia</taxon>
        <taxon>Christensenellales</taxon>
        <taxon>Christensenellaceae</taxon>
        <taxon>Christensenella</taxon>
    </lineage>
</organism>
<dbReference type="STRING" id="270498.CHK_0126"/>
<dbReference type="InterPro" id="IPR036343">
    <property type="entry name" value="GluRdtase_N_sf"/>
</dbReference>
<proteinExistence type="inferred from homology"/>
<dbReference type="SUPFAM" id="SSF51735">
    <property type="entry name" value="NAD(P)-binding Rossmann-fold domains"/>
    <property type="match status" value="1"/>
</dbReference>
<dbReference type="Gene3D" id="3.30.460.30">
    <property type="entry name" value="Glutamyl-tRNA reductase, N-terminal domain"/>
    <property type="match status" value="1"/>
</dbReference>
<comment type="subunit">
    <text evidence="4">Homodimer.</text>
</comment>
<dbReference type="HAMAP" id="MF_00087">
    <property type="entry name" value="Glu_tRNA_reductase"/>
    <property type="match status" value="1"/>
</dbReference>
<keyword evidence="2 4" id="KW-0560">Oxidoreductase</keyword>
<comment type="caution">
    <text evidence="7">The sequence shown here is derived from an EMBL/GenBank/DDBJ whole genome shotgun (WGS) entry which is preliminary data.</text>
</comment>
<comment type="pathway">
    <text evidence="4">Porphyrin-containing compound metabolism; protoporphyrin-IX biosynthesis; 5-aminolevulinate from L-glutamyl-tRNA(Glu): step 1/2.</text>
</comment>
<feature type="binding site" evidence="4">
    <location>
        <begin position="183"/>
        <end position="188"/>
    </location>
    <ligand>
        <name>NADP(+)</name>
        <dbReference type="ChEBI" id="CHEBI:58349"/>
    </ligand>
</feature>
<feature type="site" description="Important for activity" evidence="4">
    <location>
        <position position="97"/>
    </location>
</feature>
<comment type="similarity">
    <text evidence="4">Belongs to the glutamyl-tRNA reductase family.</text>
</comment>
<gene>
    <name evidence="4" type="primary">hemA</name>
    <name evidence="7" type="ORF">CHK_0126</name>
</gene>
<dbReference type="EC" id="1.2.1.70" evidence="4"/>
<dbReference type="Pfam" id="PF01488">
    <property type="entry name" value="Shikimate_DH"/>
    <property type="match status" value="1"/>
</dbReference>
<comment type="function">
    <text evidence="4">Catalyzes the NADPH-dependent reduction of glutamyl-tRNA(Glu) to glutamate 1-semialdehyde (GSA).</text>
</comment>
<evidence type="ECO:0000256" key="1">
    <source>
        <dbReference type="ARBA" id="ARBA00022857"/>
    </source>
</evidence>
<feature type="binding site" evidence="4">
    <location>
        <begin position="49"/>
        <end position="52"/>
    </location>
    <ligand>
        <name>substrate</name>
    </ligand>
</feature>
<feature type="binding site" evidence="4">
    <location>
        <position position="118"/>
    </location>
    <ligand>
        <name>substrate</name>
    </ligand>
</feature>
<dbReference type="SUPFAM" id="SSF69742">
    <property type="entry name" value="Glutamyl tRNA-reductase catalytic, N-terminal domain"/>
    <property type="match status" value="1"/>
</dbReference>
<feature type="binding site" evidence="4">
    <location>
        <position position="107"/>
    </location>
    <ligand>
        <name>substrate</name>
    </ligand>
</feature>
<sequence>MNIRMAGIDYSLAGIPVREKFSLTASHESDVYGALAQNTQILGAVIVSTCNRTELYLSCADGFDCNPFALLCDALGMDFEAYRGLHRLRTGDSVFTHLCKLSCGAKSQIWGEDQIISQVKGSLVRAREAGATDSILEVLFRNAISAAKKIKTQVRFSGEERSVALRALSFLKEAGCKNILVIGNGIVGRLTAQTLCQNGFSVSMTRRQYHHGMVDIPQGVCAFDYSERYDRLHAFDAVVSATSSPHYTIEHDRLCMCGKIPGLFLDLAVPRDIDPAVSQCAQIVDIDSLCSEVLRESHQKQLMEIEGISEKYYQDFRKWTEYKFNRACGQEKNIG</sequence>
<dbReference type="PANTHER" id="PTHR43013">
    <property type="entry name" value="GLUTAMYL-TRNA REDUCTASE"/>
    <property type="match status" value="1"/>
</dbReference>
<dbReference type="GO" id="GO:0050661">
    <property type="term" value="F:NADP binding"/>
    <property type="evidence" value="ECO:0007669"/>
    <property type="project" value="InterPro"/>
</dbReference>
<dbReference type="GO" id="GO:0019353">
    <property type="term" value="P:protoporphyrinogen IX biosynthetic process from glutamate"/>
    <property type="evidence" value="ECO:0007669"/>
    <property type="project" value="TreeGrafter"/>
</dbReference>